<proteinExistence type="predicted"/>
<dbReference type="Pfam" id="PF14332">
    <property type="entry name" value="DUF4388"/>
    <property type="match status" value="1"/>
</dbReference>
<evidence type="ECO:0000313" key="3">
    <source>
        <dbReference type="Proteomes" id="UP000007089"/>
    </source>
</evidence>
<dbReference type="HOGENOM" id="CLU_822954_0_0_7"/>
<accession>B8JGF5</accession>
<name>B8JGF5_ANAD2</name>
<feature type="domain" description="PatA-like N-terminal" evidence="1">
    <location>
        <begin position="3"/>
        <end position="128"/>
    </location>
</feature>
<evidence type="ECO:0000259" key="1">
    <source>
        <dbReference type="Pfam" id="PF14332"/>
    </source>
</evidence>
<dbReference type="EMBL" id="CP001359">
    <property type="protein sequence ID" value="ACL64626.1"/>
    <property type="molecule type" value="Genomic_DNA"/>
</dbReference>
<protein>
    <recommendedName>
        <fullName evidence="1">PatA-like N-terminal domain-containing protein</fullName>
    </recommendedName>
</protein>
<dbReference type="PANTHER" id="PTHR36304:SF4">
    <property type="entry name" value="DUF4388 DOMAIN-CONTAINING PROTEIN"/>
    <property type="match status" value="1"/>
</dbReference>
<dbReference type="PANTHER" id="PTHR36304">
    <property type="entry name" value="DOMAIN GTPASE-ACTIVATING PROTEIN, PUTATIVE-RELATED-RELATED"/>
    <property type="match status" value="1"/>
</dbReference>
<dbReference type="InterPro" id="IPR025497">
    <property type="entry name" value="PatA-like_N"/>
</dbReference>
<organism evidence="2 3">
    <name type="scientific">Anaeromyxobacter dehalogenans (strain ATCC BAA-258 / DSM 21875 / 2CP-1)</name>
    <dbReference type="NCBI Taxonomy" id="455488"/>
    <lineage>
        <taxon>Bacteria</taxon>
        <taxon>Pseudomonadati</taxon>
        <taxon>Myxococcota</taxon>
        <taxon>Myxococcia</taxon>
        <taxon>Myxococcales</taxon>
        <taxon>Cystobacterineae</taxon>
        <taxon>Anaeromyxobacteraceae</taxon>
        <taxon>Anaeromyxobacter</taxon>
    </lineage>
</organism>
<dbReference type="Proteomes" id="UP000007089">
    <property type="component" value="Chromosome"/>
</dbReference>
<dbReference type="AlphaFoldDB" id="B8JGF5"/>
<evidence type="ECO:0000313" key="2">
    <source>
        <dbReference type="EMBL" id="ACL64626.1"/>
    </source>
</evidence>
<dbReference type="RefSeq" id="WP_012632600.1">
    <property type="nucleotide sequence ID" value="NC_011891.1"/>
</dbReference>
<gene>
    <name evidence="2" type="ordered locus">A2cp1_1282</name>
</gene>
<dbReference type="KEGG" id="acp:A2cp1_1282"/>
<reference evidence="2" key="1">
    <citation type="submission" date="2009-01" db="EMBL/GenBank/DDBJ databases">
        <title>Complete sequence of Anaeromyxobacter dehalogenans 2CP-1.</title>
        <authorList>
            <consortium name="US DOE Joint Genome Institute"/>
            <person name="Lucas S."/>
            <person name="Copeland A."/>
            <person name="Lapidus A."/>
            <person name="Glavina del Rio T."/>
            <person name="Dalin E."/>
            <person name="Tice H."/>
            <person name="Bruce D."/>
            <person name="Goodwin L."/>
            <person name="Pitluck S."/>
            <person name="Saunders E."/>
            <person name="Brettin T."/>
            <person name="Detter J.C."/>
            <person name="Han C."/>
            <person name="Larimer F."/>
            <person name="Land M."/>
            <person name="Hauser L."/>
            <person name="Kyrpides N."/>
            <person name="Ovchinnikova G."/>
            <person name="Beliaev A.S."/>
            <person name="Richardson P."/>
        </authorList>
    </citation>
    <scope>NUCLEOTIDE SEQUENCE</scope>
    <source>
        <strain evidence="2">2CP-1</strain>
    </source>
</reference>
<keyword evidence="3" id="KW-1185">Reference proteome</keyword>
<sequence length="351" mass="37778">MLQGDLATFPLPDLFQWLDQGRRAGVLEIDSGDGARFWLEVQDRRIRAAARPPGEHAGLGTLAGWHHAEPPEALWPEACADRIVDLFLAPPGGRFALVDGAAGFEDGVPLDLSVGQMTLEGLRRLDEWPDLDRRYPSESALLCADGAGAPRTPGQRALLEAARRRVSIAEARLGLHLSRPAALRRVEALRELGLAHVEGVAPHADPVSSLIDKAQLLVGERQFDEAAIVFRSLLAADPSDRRVRALLREAEREQVAALYEELSPVAVPVLLGGPASLDSPAGRRLGSIDREVASRVNGAWDVASVALSCPLREVETLKALRKLVRLGLVDLRDGAPAPVRSPRRVGTPGPA</sequence>